<protein>
    <submittedName>
        <fullName evidence="5">Transcriptional regulator, AraC family</fullName>
    </submittedName>
</protein>
<dbReference type="Pfam" id="PF12625">
    <property type="entry name" value="Arabinose_bd"/>
    <property type="match status" value="1"/>
</dbReference>
<dbReference type="InterPro" id="IPR020449">
    <property type="entry name" value="Tscrpt_reg_AraC-type_HTH"/>
</dbReference>
<accession>A0A0A8K4B8</accession>
<dbReference type="Pfam" id="PF12833">
    <property type="entry name" value="HTH_18"/>
    <property type="match status" value="1"/>
</dbReference>
<keyword evidence="1" id="KW-0805">Transcription regulation</keyword>
<dbReference type="AlphaFoldDB" id="A0A0A8K4B8"/>
<dbReference type="SMART" id="SM00342">
    <property type="entry name" value="HTH_ARAC"/>
    <property type="match status" value="1"/>
</dbReference>
<dbReference type="KEGG" id="mcg:GL4_1376"/>
<proteinExistence type="predicted"/>
<dbReference type="GO" id="GO:0003700">
    <property type="term" value="F:DNA-binding transcription factor activity"/>
    <property type="evidence" value="ECO:0007669"/>
    <property type="project" value="InterPro"/>
</dbReference>
<dbReference type="HOGENOM" id="CLU_047522_1_2_5"/>
<dbReference type="PANTHER" id="PTHR47894">
    <property type="entry name" value="HTH-TYPE TRANSCRIPTIONAL REGULATOR GADX"/>
    <property type="match status" value="1"/>
</dbReference>
<keyword evidence="6" id="KW-1185">Reference proteome</keyword>
<dbReference type="Gene3D" id="1.10.10.60">
    <property type="entry name" value="Homeodomain-like"/>
    <property type="match status" value="1"/>
</dbReference>
<evidence type="ECO:0000313" key="6">
    <source>
        <dbReference type="Proteomes" id="UP000031643"/>
    </source>
</evidence>
<organism evidence="5 6">
    <name type="scientific">Methyloceanibacter caenitepidi</name>
    <dbReference type="NCBI Taxonomy" id="1384459"/>
    <lineage>
        <taxon>Bacteria</taxon>
        <taxon>Pseudomonadati</taxon>
        <taxon>Pseudomonadota</taxon>
        <taxon>Alphaproteobacteria</taxon>
        <taxon>Hyphomicrobiales</taxon>
        <taxon>Hyphomicrobiaceae</taxon>
        <taxon>Methyloceanibacter</taxon>
    </lineage>
</organism>
<dbReference type="GO" id="GO:0000976">
    <property type="term" value="F:transcription cis-regulatory region binding"/>
    <property type="evidence" value="ECO:0007669"/>
    <property type="project" value="TreeGrafter"/>
</dbReference>
<gene>
    <name evidence="5" type="ORF">GL4_1376</name>
</gene>
<name>A0A0A8K4B8_9HYPH</name>
<keyword evidence="3" id="KW-0804">Transcription</keyword>
<dbReference type="InterPro" id="IPR032687">
    <property type="entry name" value="AraC-type_N"/>
</dbReference>
<evidence type="ECO:0000313" key="5">
    <source>
        <dbReference type="EMBL" id="BAQ16834.1"/>
    </source>
</evidence>
<dbReference type="SUPFAM" id="SSF46689">
    <property type="entry name" value="Homeodomain-like"/>
    <property type="match status" value="2"/>
</dbReference>
<dbReference type="PANTHER" id="PTHR47894:SF4">
    <property type="entry name" value="HTH-TYPE TRANSCRIPTIONAL REGULATOR GADX"/>
    <property type="match status" value="1"/>
</dbReference>
<reference evidence="5 6" key="1">
    <citation type="submission" date="2014-09" db="EMBL/GenBank/DDBJ databases">
        <title>Genome sequencing of Methyloceanibacter caenitepidi Gela4.</title>
        <authorList>
            <person name="Takeuchi M."/>
            <person name="Susumu S."/>
            <person name="Kamagata Y."/>
            <person name="Oshima K."/>
            <person name="Hattori M."/>
            <person name="Iwasaki W."/>
        </authorList>
    </citation>
    <scope>NUCLEOTIDE SEQUENCE [LARGE SCALE GENOMIC DNA]</scope>
    <source>
        <strain evidence="5 6">Gela4</strain>
    </source>
</reference>
<dbReference type="OrthoDB" id="9805730at2"/>
<keyword evidence="2" id="KW-0238">DNA-binding</keyword>
<evidence type="ECO:0000256" key="1">
    <source>
        <dbReference type="ARBA" id="ARBA00023015"/>
    </source>
</evidence>
<dbReference type="RefSeq" id="WP_045365886.1">
    <property type="nucleotide sequence ID" value="NZ_AP014648.1"/>
</dbReference>
<dbReference type="Proteomes" id="UP000031643">
    <property type="component" value="Chromosome"/>
</dbReference>
<dbReference type="EMBL" id="AP014648">
    <property type="protein sequence ID" value="BAQ16834.1"/>
    <property type="molecule type" value="Genomic_DNA"/>
</dbReference>
<feature type="domain" description="HTH araC/xylS-type" evidence="4">
    <location>
        <begin position="227"/>
        <end position="325"/>
    </location>
</feature>
<evidence type="ECO:0000256" key="2">
    <source>
        <dbReference type="ARBA" id="ARBA00023125"/>
    </source>
</evidence>
<evidence type="ECO:0000259" key="4">
    <source>
        <dbReference type="PROSITE" id="PS01124"/>
    </source>
</evidence>
<evidence type="ECO:0000256" key="3">
    <source>
        <dbReference type="ARBA" id="ARBA00023163"/>
    </source>
</evidence>
<sequence length="328" mass="36265">MRSYALTKASTVGPIADIVAASGGSITKVFQKAELPLTLLEQPQRLILLRDQFHLLETAARTIGDHSLAVRLSTEAGIPGLGAYGAHLITLPTLGDAILESSRSLASLLQGATTIALAVEGRWARWTYCVTKNLGLGQQKNEMLAIGYMLALLRHFAGPRWTPDRVEVAGRFDGRREIEQVVACDAISGERAGVVFPARLLELTNPRPPKEREPDYPPVPAETELTEVVRHVLLLQLDHGEAGIDSVARRLGLSRRTLQRRLSEQGVSFEALAQRTVRDRARNLLTETGTPITDIAYELGYADPAHFTRAFRRWTGETPQQWRRRLAQ</sequence>
<dbReference type="PROSITE" id="PS01124">
    <property type="entry name" value="HTH_ARAC_FAMILY_2"/>
    <property type="match status" value="1"/>
</dbReference>
<dbReference type="InterPro" id="IPR018060">
    <property type="entry name" value="HTH_AraC"/>
</dbReference>
<dbReference type="PRINTS" id="PR00032">
    <property type="entry name" value="HTHARAC"/>
</dbReference>
<dbReference type="InterPro" id="IPR009057">
    <property type="entry name" value="Homeodomain-like_sf"/>
</dbReference>
<dbReference type="STRING" id="1384459.GL4_1376"/>
<dbReference type="GO" id="GO:0005829">
    <property type="term" value="C:cytosol"/>
    <property type="evidence" value="ECO:0007669"/>
    <property type="project" value="TreeGrafter"/>
</dbReference>